<keyword evidence="1" id="KW-0812">Transmembrane</keyword>
<proteinExistence type="predicted"/>
<dbReference type="Proteomes" id="UP000095283">
    <property type="component" value="Unplaced"/>
</dbReference>
<accession>A0A1I7WQY8</accession>
<evidence type="ECO:0000256" key="1">
    <source>
        <dbReference type="SAM" id="Phobius"/>
    </source>
</evidence>
<protein>
    <submittedName>
        <fullName evidence="3">7TM_GPCR_Srx domain-containing protein</fullName>
    </submittedName>
</protein>
<keyword evidence="1" id="KW-1133">Transmembrane helix</keyword>
<feature type="transmembrane region" description="Helical" evidence="1">
    <location>
        <begin position="6"/>
        <end position="28"/>
    </location>
</feature>
<dbReference type="AlphaFoldDB" id="A0A1I7WQY8"/>
<name>A0A1I7WQY8_HETBA</name>
<organism evidence="2 3">
    <name type="scientific">Heterorhabditis bacteriophora</name>
    <name type="common">Entomopathogenic nematode worm</name>
    <dbReference type="NCBI Taxonomy" id="37862"/>
    <lineage>
        <taxon>Eukaryota</taxon>
        <taxon>Metazoa</taxon>
        <taxon>Ecdysozoa</taxon>
        <taxon>Nematoda</taxon>
        <taxon>Chromadorea</taxon>
        <taxon>Rhabditida</taxon>
        <taxon>Rhabditina</taxon>
        <taxon>Rhabditomorpha</taxon>
        <taxon>Strongyloidea</taxon>
        <taxon>Heterorhabditidae</taxon>
        <taxon>Heterorhabditis</taxon>
    </lineage>
</organism>
<dbReference type="WBParaSite" id="Hba_07600">
    <property type="protein sequence ID" value="Hba_07600"/>
    <property type="gene ID" value="Hba_07600"/>
</dbReference>
<keyword evidence="2" id="KW-1185">Reference proteome</keyword>
<sequence>MIIFDVFGFVLCNSLLYFIICFIINLNLKKFILILAINLLQMHSFH</sequence>
<evidence type="ECO:0000313" key="3">
    <source>
        <dbReference type="WBParaSite" id="Hba_07600"/>
    </source>
</evidence>
<reference evidence="3" key="1">
    <citation type="submission" date="2016-11" db="UniProtKB">
        <authorList>
            <consortium name="WormBaseParasite"/>
        </authorList>
    </citation>
    <scope>IDENTIFICATION</scope>
</reference>
<evidence type="ECO:0000313" key="2">
    <source>
        <dbReference type="Proteomes" id="UP000095283"/>
    </source>
</evidence>
<keyword evidence="1" id="KW-0472">Membrane</keyword>